<dbReference type="InterPro" id="IPR035669">
    <property type="entry name" value="SGNH_plant_lipase-like"/>
</dbReference>
<sequence>MYDTYFKAEQFSVPYLPPYLAITKQLKSKAERGVNFAIAGATALDAKFFYDQGFGRILWTNDSLSTQLAWFKKVKSTMCTTKQDCDNYFKRSLFLVGEIGGNDYNYAFFVGGTTKNVKRMVPFVVGTIIATTSMLIEEGAREVMVPGNFPVGCSAAYLTLFETRDKTAYDGNGCLKYHNAFSKYHNDQLKLGLEKLRLKYPQARIIYADYYGAAKALFHIPRHLGLMNGGLSACCGGGGPYNFNNTARCGHIGSKPCKDPSTYANWDGVHLTEAAYSHIATGLLKGNFTSPPI</sequence>
<dbReference type="Gene3D" id="3.40.50.1110">
    <property type="entry name" value="SGNH hydrolase"/>
    <property type="match status" value="1"/>
</dbReference>
<keyword evidence="6" id="KW-1185">Reference proteome</keyword>
<dbReference type="InterPro" id="IPR036514">
    <property type="entry name" value="SGNH_hydro_sf"/>
</dbReference>
<dbReference type="PANTHER" id="PTHR22835:SF659">
    <property type="entry name" value="GDSL LIPASE_ACYLHYDROLASE, PUTATIVE (AFU_ORTHOLOGUE AFUA_2G00510)-RELATED"/>
    <property type="match status" value="1"/>
</dbReference>
<reference evidence="5" key="1">
    <citation type="submission" date="2023-03" db="EMBL/GenBank/DDBJ databases">
        <title>Chromosome-scale reference genome and RAD-based genetic map of yellow starthistle (Centaurea solstitialis) reveal putative structural variation and QTLs associated with invader traits.</title>
        <authorList>
            <person name="Reatini B."/>
            <person name="Cang F.A."/>
            <person name="Jiang Q."/>
            <person name="Mckibben M.T.W."/>
            <person name="Barker M.S."/>
            <person name="Rieseberg L.H."/>
            <person name="Dlugosch K.M."/>
        </authorList>
    </citation>
    <scope>NUCLEOTIDE SEQUENCE</scope>
    <source>
        <strain evidence="5">CAN-66</strain>
        <tissue evidence="5">Leaf</tissue>
    </source>
</reference>
<name>A0AA38TZ61_9ASTR</name>
<dbReference type="InterPro" id="IPR001087">
    <property type="entry name" value="GDSL"/>
</dbReference>
<dbReference type="Proteomes" id="UP001172457">
    <property type="component" value="Chromosome 1"/>
</dbReference>
<dbReference type="Pfam" id="PF00657">
    <property type="entry name" value="Lipase_GDSL"/>
    <property type="match status" value="1"/>
</dbReference>
<evidence type="ECO:0000256" key="2">
    <source>
        <dbReference type="ARBA" id="ARBA00022729"/>
    </source>
</evidence>
<keyword evidence="2" id="KW-0732">Signal</keyword>
<proteinExistence type="inferred from homology"/>
<comment type="similarity">
    <text evidence="1">Belongs to the 'GDSL' lipolytic enzyme family.</text>
</comment>
<dbReference type="EMBL" id="JARYMX010000001">
    <property type="protein sequence ID" value="KAJ9565803.1"/>
    <property type="molecule type" value="Genomic_DNA"/>
</dbReference>
<dbReference type="GO" id="GO:0016788">
    <property type="term" value="F:hydrolase activity, acting on ester bonds"/>
    <property type="evidence" value="ECO:0007669"/>
    <property type="project" value="InterPro"/>
</dbReference>
<evidence type="ECO:0000313" key="5">
    <source>
        <dbReference type="EMBL" id="KAJ9565803.1"/>
    </source>
</evidence>
<evidence type="ECO:0008006" key="7">
    <source>
        <dbReference type="Google" id="ProtNLM"/>
    </source>
</evidence>
<keyword evidence="3" id="KW-0378">Hydrolase</keyword>
<dbReference type="PANTHER" id="PTHR22835">
    <property type="entry name" value="ZINC FINGER FYVE DOMAIN CONTAINING PROTEIN"/>
    <property type="match status" value="1"/>
</dbReference>
<dbReference type="CDD" id="cd01837">
    <property type="entry name" value="SGNH_plant_lipase_like"/>
    <property type="match status" value="1"/>
</dbReference>
<evidence type="ECO:0000256" key="4">
    <source>
        <dbReference type="ARBA" id="ARBA00023180"/>
    </source>
</evidence>
<organism evidence="5 6">
    <name type="scientific">Centaurea solstitialis</name>
    <name type="common">yellow star-thistle</name>
    <dbReference type="NCBI Taxonomy" id="347529"/>
    <lineage>
        <taxon>Eukaryota</taxon>
        <taxon>Viridiplantae</taxon>
        <taxon>Streptophyta</taxon>
        <taxon>Embryophyta</taxon>
        <taxon>Tracheophyta</taxon>
        <taxon>Spermatophyta</taxon>
        <taxon>Magnoliopsida</taxon>
        <taxon>eudicotyledons</taxon>
        <taxon>Gunneridae</taxon>
        <taxon>Pentapetalae</taxon>
        <taxon>asterids</taxon>
        <taxon>campanulids</taxon>
        <taxon>Asterales</taxon>
        <taxon>Asteraceae</taxon>
        <taxon>Carduoideae</taxon>
        <taxon>Cardueae</taxon>
        <taxon>Centaureinae</taxon>
        <taxon>Centaurea</taxon>
    </lineage>
</organism>
<evidence type="ECO:0000313" key="6">
    <source>
        <dbReference type="Proteomes" id="UP001172457"/>
    </source>
</evidence>
<keyword evidence="4" id="KW-0325">Glycoprotein</keyword>
<gene>
    <name evidence="5" type="ORF">OSB04_001769</name>
</gene>
<accession>A0AA38TZ61</accession>
<protein>
    <recommendedName>
        <fullName evidence="7">GDSL esterase/lipase</fullName>
    </recommendedName>
</protein>
<evidence type="ECO:0000256" key="1">
    <source>
        <dbReference type="ARBA" id="ARBA00008668"/>
    </source>
</evidence>
<comment type="caution">
    <text evidence="5">The sequence shown here is derived from an EMBL/GenBank/DDBJ whole genome shotgun (WGS) entry which is preliminary data.</text>
</comment>
<evidence type="ECO:0000256" key="3">
    <source>
        <dbReference type="ARBA" id="ARBA00022801"/>
    </source>
</evidence>
<dbReference type="AlphaFoldDB" id="A0AA38TZ61"/>
<dbReference type="SUPFAM" id="SSF52266">
    <property type="entry name" value="SGNH hydrolase"/>
    <property type="match status" value="1"/>
</dbReference>